<feature type="compositionally biased region" description="Polar residues" evidence="1">
    <location>
        <begin position="33"/>
        <end position="46"/>
    </location>
</feature>
<accession>A0A1V6R8P7</accession>
<feature type="compositionally biased region" description="Basic and acidic residues" evidence="1">
    <location>
        <begin position="68"/>
        <end position="83"/>
    </location>
</feature>
<evidence type="ECO:0000313" key="3">
    <source>
        <dbReference type="Proteomes" id="UP000191612"/>
    </source>
</evidence>
<name>A0A1V6R8P7_9EURO</name>
<dbReference type="Proteomes" id="UP000191612">
    <property type="component" value="Unassembled WGS sequence"/>
</dbReference>
<reference evidence="3" key="1">
    <citation type="journal article" date="2017" name="Nat. Microbiol.">
        <title>Global analysis of biosynthetic gene clusters reveals vast potential of secondary metabolite production in Penicillium species.</title>
        <authorList>
            <person name="Nielsen J.C."/>
            <person name="Grijseels S."/>
            <person name="Prigent S."/>
            <person name="Ji B."/>
            <person name="Dainat J."/>
            <person name="Nielsen K.F."/>
            <person name="Frisvad J.C."/>
            <person name="Workman M."/>
            <person name="Nielsen J."/>
        </authorList>
    </citation>
    <scope>NUCLEOTIDE SEQUENCE [LARGE SCALE GENOMIC DNA]</scope>
    <source>
        <strain evidence="3">IBT 29525</strain>
    </source>
</reference>
<keyword evidence="3" id="KW-1185">Reference proteome</keyword>
<dbReference type="EMBL" id="MDYO01000011">
    <property type="protein sequence ID" value="OQD97596.1"/>
    <property type="molecule type" value="Genomic_DNA"/>
</dbReference>
<evidence type="ECO:0000313" key="2">
    <source>
        <dbReference type="EMBL" id="OQD97596.1"/>
    </source>
</evidence>
<comment type="caution">
    <text evidence="2">The sequence shown here is derived from an EMBL/GenBank/DDBJ whole genome shotgun (WGS) entry which is preliminary data.</text>
</comment>
<feature type="region of interest" description="Disordered" evidence="1">
    <location>
        <begin position="120"/>
        <end position="208"/>
    </location>
</feature>
<feature type="region of interest" description="Disordered" evidence="1">
    <location>
        <begin position="20"/>
        <end position="83"/>
    </location>
</feature>
<proteinExistence type="predicted"/>
<gene>
    <name evidence="2" type="ORF">PENSOL_c011G09561</name>
</gene>
<evidence type="ECO:0000256" key="1">
    <source>
        <dbReference type="SAM" id="MobiDB-lite"/>
    </source>
</evidence>
<feature type="compositionally biased region" description="Polar residues" evidence="1">
    <location>
        <begin position="144"/>
        <end position="155"/>
    </location>
</feature>
<organism evidence="2 3">
    <name type="scientific">Penicillium solitum</name>
    <dbReference type="NCBI Taxonomy" id="60172"/>
    <lineage>
        <taxon>Eukaryota</taxon>
        <taxon>Fungi</taxon>
        <taxon>Dikarya</taxon>
        <taxon>Ascomycota</taxon>
        <taxon>Pezizomycotina</taxon>
        <taxon>Eurotiomycetes</taxon>
        <taxon>Eurotiomycetidae</taxon>
        <taxon>Eurotiales</taxon>
        <taxon>Aspergillaceae</taxon>
        <taxon>Penicillium</taxon>
    </lineage>
</organism>
<sequence>MSAEDYHFIALGYPQRMMQSSHLSGAVKGQEVRPSNKSINSAPNKTRSSVVSDLSDRSENITTVSYSGEKKNITQTSDEAREFHAEASRLHVKRVESGLPRNSQGFLAWAPVLVTGPVRPEDGPMKSGIQTYIDDGRAGGAGVQEQSQSETSTPGNKDKRPTTPARRKYVSIPWAPSSKKGKKRVLGPSDDACAHYGSLKSGPAGLDC</sequence>
<dbReference type="AlphaFoldDB" id="A0A1V6R8P7"/>
<protein>
    <submittedName>
        <fullName evidence="2">Uncharacterized protein</fullName>
    </submittedName>
</protein>